<accession>A0A5D5AFC6</accession>
<evidence type="ECO:0000313" key="1">
    <source>
        <dbReference type="EMBL" id="TYT60508.1"/>
    </source>
</evidence>
<dbReference type="Proteomes" id="UP000324104">
    <property type="component" value="Unassembled WGS sequence"/>
</dbReference>
<gene>
    <name evidence="1" type="ORF">FYC77_18445</name>
</gene>
<comment type="caution">
    <text evidence="1">The sequence shown here is derived from an EMBL/GenBank/DDBJ whole genome shotgun (WGS) entry which is preliminary data.</text>
</comment>
<evidence type="ECO:0000313" key="2">
    <source>
        <dbReference type="Proteomes" id="UP000324104"/>
    </source>
</evidence>
<protein>
    <submittedName>
        <fullName evidence="1">Uncharacterized protein</fullName>
    </submittedName>
</protein>
<proteinExistence type="predicted"/>
<keyword evidence="2" id="KW-1185">Reference proteome</keyword>
<dbReference type="AlphaFoldDB" id="A0A5D5AFC6"/>
<sequence>MRIREWQDILEDVTDRDVDSEGWRAVAGDRAGGVGEDLYLGHPRGGVFFLKTYAKNPFEVRGVGTQVARKLDDEIGSFLPQAEAGGRFAVQSPPEDEEHAESVAKRLETVVETHADAPTRPQDFFDDVMEAVESPAFGPMEYDQYDRPEQLEELSDRFEEADELLSAELEELIETDEVDRGFM</sequence>
<organism evidence="1 2">
    <name type="scientific">Natrialba swarupiae</name>
    <dbReference type="NCBI Taxonomy" id="2448032"/>
    <lineage>
        <taxon>Archaea</taxon>
        <taxon>Methanobacteriati</taxon>
        <taxon>Methanobacteriota</taxon>
        <taxon>Stenosarchaea group</taxon>
        <taxon>Halobacteria</taxon>
        <taxon>Halobacteriales</taxon>
        <taxon>Natrialbaceae</taxon>
        <taxon>Natrialba</taxon>
    </lineage>
</organism>
<dbReference type="EMBL" id="VTAW01000039">
    <property type="protein sequence ID" value="TYT60508.1"/>
    <property type="molecule type" value="Genomic_DNA"/>
</dbReference>
<reference evidence="1 2" key="1">
    <citation type="submission" date="2019-08" db="EMBL/GenBank/DDBJ databases">
        <title>Archaea genome.</title>
        <authorList>
            <person name="Kajale S."/>
            <person name="Shouche Y."/>
            <person name="Deshpande N."/>
            <person name="Sharma A."/>
        </authorList>
    </citation>
    <scope>NUCLEOTIDE SEQUENCE [LARGE SCALE GENOMIC DNA]</scope>
    <source>
        <strain evidence="1 2">ESP3B_9</strain>
    </source>
</reference>
<dbReference type="RefSeq" id="WP_149082970.1">
    <property type="nucleotide sequence ID" value="NZ_VTAW01000039.1"/>
</dbReference>
<name>A0A5D5AFC6_9EURY</name>